<dbReference type="Proteomes" id="UP000694892">
    <property type="component" value="Chromosome 1L"/>
</dbReference>
<name>A0A974E445_XENLA</name>
<gene>
    <name evidence="1" type="ORF">XELAEV_18008166mg</name>
</gene>
<evidence type="ECO:0000313" key="1">
    <source>
        <dbReference type="EMBL" id="OCU02403.1"/>
    </source>
</evidence>
<dbReference type="EMBL" id="CM004466">
    <property type="protein sequence ID" value="OCU02403.1"/>
    <property type="molecule type" value="Genomic_DNA"/>
</dbReference>
<proteinExistence type="predicted"/>
<accession>A0A974E445</accession>
<reference evidence="2" key="1">
    <citation type="journal article" date="2016" name="Nature">
        <title>Genome evolution in the allotetraploid frog Xenopus laevis.</title>
        <authorList>
            <person name="Session A.M."/>
            <person name="Uno Y."/>
            <person name="Kwon T."/>
            <person name="Chapman J.A."/>
            <person name="Toyoda A."/>
            <person name="Takahashi S."/>
            <person name="Fukui A."/>
            <person name="Hikosaka A."/>
            <person name="Suzuki A."/>
            <person name="Kondo M."/>
            <person name="van Heeringen S.J."/>
            <person name="Quigley I."/>
            <person name="Heinz S."/>
            <person name="Ogino H."/>
            <person name="Ochi H."/>
            <person name="Hellsten U."/>
            <person name="Lyons J.B."/>
            <person name="Simakov O."/>
            <person name="Putnam N."/>
            <person name="Stites J."/>
            <person name="Kuroki Y."/>
            <person name="Tanaka T."/>
            <person name="Michiue T."/>
            <person name="Watanabe M."/>
            <person name="Bogdanovic O."/>
            <person name="Lister R."/>
            <person name="Georgiou G."/>
            <person name="Paranjpe S.S."/>
            <person name="van Kruijsbergen I."/>
            <person name="Shu S."/>
            <person name="Carlson J."/>
            <person name="Kinoshita T."/>
            <person name="Ohta Y."/>
            <person name="Mawaribuchi S."/>
            <person name="Jenkins J."/>
            <person name="Grimwood J."/>
            <person name="Schmutz J."/>
            <person name="Mitros T."/>
            <person name="Mozaffari S.V."/>
            <person name="Suzuki Y."/>
            <person name="Haramoto Y."/>
            <person name="Yamamoto T.S."/>
            <person name="Takagi C."/>
            <person name="Heald R."/>
            <person name="Miller K."/>
            <person name="Haudenschild C."/>
            <person name="Kitzman J."/>
            <person name="Nakayama T."/>
            <person name="Izutsu Y."/>
            <person name="Robert J."/>
            <person name="Fortriede J."/>
            <person name="Burns K."/>
            <person name="Lotay V."/>
            <person name="Karimi K."/>
            <person name="Yasuoka Y."/>
            <person name="Dichmann D.S."/>
            <person name="Flajnik M.F."/>
            <person name="Houston D.W."/>
            <person name="Shendure J."/>
            <person name="DuPasquier L."/>
            <person name="Vize P.D."/>
            <person name="Zorn A.M."/>
            <person name="Ito M."/>
            <person name="Marcotte E.M."/>
            <person name="Wallingford J.B."/>
            <person name="Ito Y."/>
            <person name="Asashima M."/>
            <person name="Ueno N."/>
            <person name="Matsuda Y."/>
            <person name="Veenstra G.J."/>
            <person name="Fujiyama A."/>
            <person name="Harland R.M."/>
            <person name="Taira M."/>
            <person name="Rokhsar D.S."/>
        </authorList>
    </citation>
    <scope>NUCLEOTIDE SEQUENCE [LARGE SCALE GENOMIC DNA]</scope>
    <source>
        <strain evidence="2">J</strain>
    </source>
</reference>
<sequence length="233" mass="26155">MSSGLNFLCSNATNDVNKEKDLDVTLEKAYLHHDTDETRKGKALNYKTGPETGTITSRSFEELYISDMLKSTGRSELTMLTETETEYYFSSINTAAKDNYSLASELVVAIRLLEGNGVEKENPSEEGQFSKAEMGQLDEGFCKSNQKEQINEHQFMGTEQVSSLIEKKLSSDNNAKKYLERVPGEDTCNKRDAEWQVPCTESHASNSVVKRETSLRTHIASDCAFSINMLKIF</sequence>
<organism evidence="1 2">
    <name type="scientific">Xenopus laevis</name>
    <name type="common">African clawed frog</name>
    <dbReference type="NCBI Taxonomy" id="8355"/>
    <lineage>
        <taxon>Eukaryota</taxon>
        <taxon>Metazoa</taxon>
        <taxon>Chordata</taxon>
        <taxon>Craniata</taxon>
        <taxon>Vertebrata</taxon>
        <taxon>Euteleostomi</taxon>
        <taxon>Amphibia</taxon>
        <taxon>Batrachia</taxon>
        <taxon>Anura</taxon>
        <taxon>Pipoidea</taxon>
        <taxon>Pipidae</taxon>
        <taxon>Xenopodinae</taxon>
        <taxon>Xenopus</taxon>
        <taxon>Xenopus</taxon>
    </lineage>
</organism>
<protein>
    <submittedName>
        <fullName evidence="1">Uncharacterized protein</fullName>
    </submittedName>
</protein>
<evidence type="ECO:0000313" key="2">
    <source>
        <dbReference type="Proteomes" id="UP000694892"/>
    </source>
</evidence>
<dbReference type="AlphaFoldDB" id="A0A974E445"/>